<accession>A0A0F9NJZ7</accession>
<dbReference type="EMBL" id="LAZR01006860">
    <property type="protein sequence ID" value="KKM89155.1"/>
    <property type="molecule type" value="Genomic_DNA"/>
</dbReference>
<proteinExistence type="predicted"/>
<comment type="caution">
    <text evidence="1">The sequence shown here is derived from an EMBL/GenBank/DDBJ whole genome shotgun (WGS) entry which is preliminary data.</text>
</comment>
<evidence type="ECO:0000313" key="1">
    <source>
        <dbReference type="EMBL" id="KKM89155.1"/>
    </source>
</evidence>
<protein>
    <submittedName>
        <fullName evidence="1">Uncharacterized protein</fullName>
    </submittedName>
</protein>
<organism evidence="1">
    <name type="scientific">marine sediment metagenome</name>
    <dbReference type="NCBI Taxonomy" id="412755"/>
    <lineage>
        <taxon>unclassified sequences</taxon>
        <taxon>metagenomes</taxon>
        <taxon>ecological metagenomes</taxon>
    </lineage>
</organism>
<gene>
    <name evidence="1" type="ORF">LCGC14_1251360</name>
</gene>
<feature type="non-terminal residue" evidence="1">
    <location>
        <position position="71"/>
    </location>
</feature>
<name>A0A0F9NJZ7_9ZZZZ</name>
<reference evidence="1" key="1">
    <citation type="journal article" date="2015" name="Nature">
        <title>Complex archaea that bridge the gap between prokaryotes and eukaryotes.</title>
        <authorList>
            <person name="Spang A."/>
            <person name="Saw J.H."/>
            <person name="Jorgensen S.L."/>
            <person name="Zaremba-Niedzwiedzka K."/>
            <person name="Martijn J."/>
            <person name="Lind A.E."/>
            <person name="van Eijk R."/>
            <person name="Schleper C."/>
            <person name="Guy L."/>
            <person name="Ettema T.J."/>
        </authorList>
    </citation>
    <scope>NUCLEOTIDE SEQUENCE</scope>
</reference>
<dbReference type="AlphaFoldDB" id="A0A0F9NJZ7"/>
<sequence length="71" mass="8108">MNVQKVVKPPQIHKVLESKKDQNIVIAACGRWLRLDTTKETTQEVTCKYCRIYLEGGLTMKAQLESTQEVS</sequence>